<dbReference type="PaxDb" id="572546-Arcpr_0294"/>
<dbReference type="InterPro" id="IPR002820">
    <property type="entry name" value="Mopterin_CF_biosynth-C_dom"/>
</dbReference>
<dbReference type="PANTHER" id="PTHR22960">
    <property type="entry name" value="MOLYBDOPTERIN COFACTOR SYNTHESIS PROTEIN A"/>
    <property type="match status" value="1"/>
</dbReference>
<evidence type="ECO:0000256" key="3">
    <source>
        <dbReference type="HAMAP-Rule" id="MF_01224"/>
    </source>
</evidence>
<dbReference type="KEGG" id="apo:Arcpr_0294"/>
<dbReference type="HOGENOM" id="CLU_074693_1_2_2"/>
<dbReference type="Pfam" id="PF01967">
    <property type="entry name" value="MoaC"/>
    <property type="match status" value="1"/>
</dbReference>
<sequence>MEKARMVDISEKKDVIRVAKAEGFVRLKKSTVEAIREGNVPKGDVLTIANVAGILAVKKTPEIIPMCHPIPITSVSIEFEILDEGVKAVCTVKSVGKTGVEMEALTGVTAALLTVWDMVKALEKDETGNYPHTAIEYIRVLEKFKG</sequence>
<feature type="binding site" evidence="3">
    <location>
        <begin position="66"/>
        <end position="68"/>
    </location>
    <ligand>
        <name>substrate</name>
    </ligand>
</feature>
<dbReference type="UniPathway" id="UPA00344"/>
<dbReference type="NCBIfam" id="NF008999">
    <property type="entry name" value="PRK12343.1"/>
    <property type="match status" value="1"/>
</dbReference>
<organism evidence="5 6">
    <name type="scientific">Archaeoglobus profundus (strain DSM 5631 / JCM 9629 / NBRC 100127 / Av18)</name>
    <dbReference type="NCBI Taxonomy" id="572546"/>
    <lineage>
        <taxon>Archaea</taxon>
        <taxon>Methanobacteriati</taxon>
        <taxon>Methanobacteriota</taxon>
        <taxon>Archaeoglobi</taxon>
        <taxon>Archaeoglobales</taxon>
        <taxon>Archaeoglobaceae</taxon>
        <taxon>Archaeoglobus</taxon>
    </lineage>
</organism>
<dbReference type="NCBIfam" id="NF006870">
    <property type="entry name" value="PRK09364.1"/>
    <property type="match status" value="1"/>
</dbReference>
<feature type="binding site" evidence="3">
    <location>
        <begin position="102"/>
        <end position="103"/>
    </location>
    <ligand>
        <name>substrate</name>
    </ligand>
</feature>
<evidence type="ECO:0000256" key="2">
    <source>
        <dbReference type="ARBA" id="ARBA00023150"/>
    </source>
</evidence>
<name>D2RGD9_ARCPA</name>
<comment type="pathway">
    <text evidence="1 3">Cofactor biosynthesis; molybdopterin biosynthesis.</text>
</comment>
<keyword evidence="3" id="KW-0456">Lyase</keyword>
<keyword evidence="6" id="KW-1185">Reference proteome</keyword>
<feature type="domain" description="Molybdopterin cofactor biosynthesis C (MoaC)" evidence="4">
    <location>
        <begin position="6"/>
        <end position="146"/>
    </location>
</feature>
<dbReference type="OrthoDB" id="10067at2157"/>
<evidence type="ECO:0000259" key="4">
    <source>
        <dbReference type="Pfam" id="PF01967"/>
    </source>
</evidence>
<dbReference type="InterPro" id="IPR023047">
    <property type="entry name" value="Mo_CF_biosynth-C_arc"/>
</dbReference>
<reference evidence="5 6" key="1">
    <citation type="journal article" date="2010" name="Stand. Genomic Sci.">
        <title>Complete genome sequence of Archaeoglobus profundus type strain (AV18).</title>
        <authorList>
            <person name="von Jan M."/>
            <person name="Lapidus A."/>
            <person name="Del Rio T.G."/>
            <person name="Copeland A."/>
            <person name="Tice H."/>
            <person name="Cheng J.F."/>
            <person name="Lucas S."/>
            <person name="Chen F."/>
            <person name="Nolan M."/>
            <person name="Goodwin L."/>
            <person name="Han C."/>
            <person name="Pitluck S."/>
            <person name="Liolios K."/>
            <person name="Ivanova N."/>
            <person name="Mavromatis K."/>
            <person name="Ovchinnikova G."/>
            <person name="Chertkov O."/>
            <person name="Pati A."/>
            <person name="Chen A."/>
            <person name="Palaniappan K."/>
            <person name="Land M."/>
            <person name="Hauser L."/>
            <person name="Chang Y.J."/>
            <person name="Jeffries C.D."/>
            <person name="Saunders E."/>
            <person name="Brettin T."/>
            <person name="Detter J.C."/>
            <person name="Chain P."/>
            <person name="Eichinger K."/>
            <person name="Huber H."/>
            <person name="Spring S."/>
            <person name="Rohde M."/>
            <person name="Goker M."/>
            <person name="Wirth R."/>
            <person name="Woyke T."/>
            <person name="Bristow J."/>
            <person name="Eisen J.A."/>
            <person name="Markowitz V."/>
            <person name="Hugenholtz P."/>
            <person name="Kyrpides N.C."/>
            <person name="Klenk H.P."/>
        </authorList>
    </citation>
    <scope>NUCLEOTIDE SEQUENCE [LARGE SCALE GENOMIC DNA]</scope>
    <source>
        <strain evidence="6">DSM 5631 / JCM 9629 / NBRC 100127 / Av18</strain>
    </source>
</reference>
<dbReference type="Gene3D" id="3.30.70.640">
    <property type="entry name" value="Molybdopterin cofactor biosynthesis C (MoaC) domain"/>
    <property type="match status" value="1"/>
</dbReference>
<dbReference type="CDD" id="cd01419">
    <property type="entry name" value="MoaC_A"/>
    <property type="match status" value="1"/>
</dbReference>
<comment type="function">
    <text evidence="3">Catalyzes the conversion of (8S)-3',8-cyclo-7,8-dihydroguanosine 5'-triphosphate to cyclic pyranopterin monophosphate (cPMP).</text>
</comment>
<dbReference type="InterPro" id="IPR050105">
    <property type="entry name" value="MoCo_biosynth_MoaA/MoaC"/>
</dbReference>
<dbReference type="EMBL" id="CP001857">
    <property type="protein sequence ID" value="ADB57364.1"/>
    <property type="molecule type" value="Genomic_DNA"/>
</dbReference>
<evidence type="ECO:0000256" key="1">
    <source>
        <dbReference type="ARBA" id="ARBA00005046"/>
    </source>
</evidence>
<dbReference type="InterPro" id="IPR023045">
    <property type="entry name" value="MoaC"/>
</dbReference>
<dbReference type="STRING" id="572546.Arcpr_0294"/>
<comment type="similarity">
    <text evidence="3">Belongs to the MoaC family.</text>
</comment>
<accession>D2RGD9</accession>
<dbReference type="SUPFAM" id="SSF55040">
    <property type="entry name" value="Molybdenum cofactor biosynthesis protein C, MoaC"/>
    <property type="match status" value="1"/>
</dbReference>
<dbReference type="GO" id="GO:0061799">
    <property type="term" value="F:cyclic pyranopterin monophosphate synthase activity"/>
    <property type="evidence" value="ECO:0007669"/>
    <property type="project" value="UniProtKB-UniRule"/>
</dbReference>
<dbReference type="Proteomes" id="UP000001901">
    <property type="component" value="Chromosome"/>
</dbReference>
<proteinExistence type="inferred from homology"/>
<dbReference type="InterPro" id="IPR036522">
    <property type="entry name" value="MoaC_sf"/>
</dbReference>
<protein>
    <recommendedName>
        <fullName evidence="3">Probable cyclic pyranopterin monophosphate synthase</fullName>
        <ecNumber evidence="3">4.6.1.17</ecNumber>
    </recommendedName>
    <alternativeName>
        <fullName evidence="3">Molybdenum cofactor biosynthesis protein C</fullName>
    </alternativeName>
</protein>
<comment type="subunit">
    <text evidence="3">Homohexamer; trimer of dimers.</text>
</comment>
<dbReference type="GO" id="GO:0006777">
    <property type="term" value="P:Mo-molybdopterin cofactor biosynthetic process"/>
    <property type="evidence" value="ECO:0007669"/>
    <property type="project" value="UniProtKB-UniRule"/>
</dbReference>
<evidence type="ECO:0000313" key="6">
    <source>
        <dbReference type="Proteomes" id="UP000001901"/>
    </source>
</evidence>
<keyword evidence="2 3" id="KW-0501">Molybdenum cofactor biosynthesis</keyword>
<feature type="active site" evidence="3">
    <location>
        <position position="117"/>
    </location>
</feature>
<dbReference type="NCBIfam" id="TIGR00581">
    <property type="entry name" value="moaC"/>
    <property type="match status" value="1"/>
</dbReference>
<evidence type="ECO:0000313" key="5">
    <source>
        <dbReference type="EMBL" id="ADB57364.1"/>
    </source>
</evidence>
<dbReference type="EC" id="4.6.1.17" evidence="3"/>
<dbReference type="AlphaFoldDB" id="D2RGD9"/>
<dbReference type="HAMAP" id="MF_01224_A">
    <property type="entry name" value="MoaC_A"/>
    <property type="match status" value="1"/>
</dbReference>
<dbReference type="eggNOG" id="arCOG01530">
    <property type="taxonomic scope" value="Archaea"/>
</dbReference>
<gene>
    <name evidence="3" type="primary">moaC</name>
    <name evidence="5" type="ordered locus">Arcpr_0294</name>
</gene>
<comment type="catalytic activity">
    <reaction evidence="3">
        <text>(8S)-3',8-cyclo-7,8-dihydroguanosine 5'-triphosphate = cyclic pyranopterin phosphate + diphosphate</text>
        <dbReference type="Rhea" id="RHEA:49580"/>
        <dbReference type="ChEBI" id="CHEBI:33019"/>
        <dbReference type="ChEBI" id="CHEBI:59648"/>
        <dbReference type="ChEBI" id="CHEBI:131766"/>
        <dbReference type="EC" id="4.6.1.17"/>
    </reaction>
</comment>